<dbReference type="InterPro" id="IPR011766">
    <property type="entry name" value="TPP_enzyme_TPP-bd"/>
</dbReference>
<feature type="domain" description="Thiamine pyrophosphate enzyme N-terminal TPP-binding" evidence="9">
    <location>
        <begin position="16"/>
        <end position="126"/>
    </location>
</feature>
<keyword evidence="2 7" id="KW-0808">Transferase</keyword>
<dbReference type="OrthoDB" id="9791859at2"/>
<evidence type="ECO:0000313" key="12">
    <source>
        <dbReference type="Proteomes" id="UP000028073"/>
    </source>
</evidence>
<dbReference type="PANTHER" id="PTHR42916:SF1">
    <property type="entry name" value="PROTEIN PHYLLO, CHLOROPLASTIC"/>
    <property type="match status" value="1"/>
</dbReference>
<comment type="similarity">
    <text evidence="7">Belongs to the TPP enzyme family. MenD subfamily.</text>
</comment>
<keyword evidence="12" id="KW-1185">Reference proteome</keyword>
<dbReference type="Pfam" id="PF16582">
    <property type="entry name" value="TPP_enzyme_M_2"/>
    <property type="match status" value="1"/>
</dbReference>
<comment type="pathway">
    <text evidence="7">Quinol/quinone metabolism; 1,4-dihydroxy-2-naphthoate biosynthesis; 1,4-dihydroxy-2-naphthoate from chorismate: step 2/7.</text>
</comment>
<keyword evidence="6 7" id="KW-0464">Manganese</keyword>
<protein>
    <recommendedName>
        <fullName evidence="7">2-succinyl-5-enolpyruvyl-6-hydroxy-3-cyclohexene-1-carboxylate synthase</fullName>
        <shortName evidence="7">SEPHCHC synthase</shortName>
        <ecNumber evidence="7">2.2.1.9</ecNumber>
    </recommendedName>
    <alternativeName>
        <fullName evidence="7">Menaquinone biosynthesis protein MenD</fullName>
    </alternativeName>
</protein>
<feature type="domain" description="Thiamine pyrophosphate enzyme TPP-binding" evidence="8">
    <location>
        <begin position="424"/>
        <end position="558"/>
    </location>
</feature>
<dbReference type="EC" id="2.2.1.9" evidence="7"/>
<comment type="cofactor">
    <cofactor evidence="7">
        <name>Mg(2+)</name>
        <dbReference type="ChEBI" id="CHEBI:18420"/>
    </cofactor>
    <cofactor evidence="7">
        <name>Mn(2+)</name>
        <dbReference type="ChEBI" id="CHEBI:29035"/>
    </cofactor>
</comment>
<comment type="pathway">
    <text evidence="7">Quinol/quinone metabolism; menaquinone biosynthesis.</text>
</comment>
<dbReference type="PANTHER" id="PTHR42916">
    <property type="entry name" value="2-SUCCINYL-5-ENOLPYRUVYL-6-HYDROXY-3-CYCLOHEXENE-1-CARBOXYLATE SYNTHASE"/>
    <property type="match status" value="1"/>
</dbReference>
<feature type="domain" description="Menaquinone biosynthesis protein MenD middle" evidence="10">
    <location>
        <begin position="192"/>
        <end position="410"/>
    </location>
</feature>
<comment type="caution">
    <text evidence="11">The sequence shown here is derived from an EMBL/GenBank/DDBJ whole genome shotgun (WGS) entry which is preliminary data.</text>
</comment>
<dbReference type="Pfam" id="PF02775">
    <property type="entry name" value="TPP_enzyme_C"/>
    <property type="match status" value="1"/>
</dbReference>
<evidence type="ECO:0000259" key="8">
    <source>
        <dbReference type="Pfam" id="PF02775"/>
    </source>
</evidence>
<keyword evidence="4 7" id="KW-0460">Magnesium</keyword>
<comment type="function">
    <text evidence="7">Catalyzes the thiamine diphosphate-dependent decarboxylation of 2-oxoglutarate and the subsequent addition of the resulting succinic semialdehyde-thiamine pyrophosphate anion to isochorismate to yield 2-succinyl-5-enolpyruvyl-6-hydroxy-3-cyclohexene-1-carboxylate (SEPHCHC).</text>
</comment>
<dbReference type="CDD" id="cd02009">
    <property type="entry name" value="TPP_SHCHC_synthase"/>
    <property type="match status" value="1"/>
</dbReference>
<comment type="subunit">
    <text evidence="7">Homodimer.</text>
</comment>
<dbReference type="NCBIfam" id="TIGR00173">
    <property type="entry name" value="menD"/>
    <property type="match status" value="1"/>
</dbReference>
<evidence type="ECO:0000256" key="1">
    <source>
        <dbReference type="ARBA" id="ARBA00022428"/>
    </source>
</evidence>
<keyword evidence="1 7" id="KW-0474">Menaquinone biosynthesis</keyword>
<name>A0A081NJP9_9GAMM</name>
<dbReference type="Gene3D" id="3.40.50.1220">
    <property type="entry name" value="TPP-binding domain"/>
    <property type="match status" value="1"/>
</dbReference>
<accession>A0A081NJP9</accession>
<dbReference type="GO" id="GO:0030145">
    <property type="term" value="F:manganese ion binding"/>
    <property type="evidence" value="ECO:0007669"/>
    <property type="project" value="UniProtKB-UniRule"/>
</dbReference>
<dbReference type="STRING" id="1137799.GZ78_00655"/>
<dbReference type="InterPro" id="IPR032264">
    <property type="entry name" value="MenD_middle"/>
</dbReference>
<dbReference type="RefSeq" id="WP_034831950.1">
    <property type="nucleotide sequence ID" value="NZ_JOKH01000001.1"/>
</dbReference>
<evidence type="ECO:0000256" key="2">
    <source>
        <dbReference type="ARBA" id="ARBA00022679"/>
    </source>
</evidence>
<dbReference type="GO" id="GO:0070204">
    <property type="term" value="F:2-succinyl-5-enolpyruvyl-6-hydroxy-3-cyclohexene-1-carboxylic-acid synthase activity"/>
    <property type="evidence" value="ECO:0007669"/>
    <property type="project" value="UniProtKB-UniRule"/>
</dbReference>
<gene>
    <name evidence="7" type="primary">menD</name>
    <name evidence="11" type="ORF">GZ78_00655</name>
</gene>
<dbReference type="InterPro" id="IPR012001">
    <property type="entry name" value="Thiamin_PyroP_enz_TPP-bd_dom"/>
</dbReference>
<evidence type="ECO:0000259" key="9">
    <source>
        <dbReference type="Pfam" id="PF02776"/>
    </source>
</evidence>
<dbReference type="SUPFAM" id="SSF52518">
    <property type="entry name" value="Thiamin diphosphate-binding fold (THDP-binding)"/>
    <property type="match status" value="2"/>
</dbReference>
<evidence type="ECO:0000259" key="10">
    <source>
        <dbReference type="Pfam" id="PF16582"/>
    </source>
</evidence>
<dbReference type="HAMAP" id="MF_01659">
    <property type="entry name" value="MenD"/>
    <property type="match status" value="1"/>
</dbReference>
<proteinExistence type="inferred from homology"/>
<dbReference type="GO" id="GO:0030976">
    <property type="term" value="F:thiamine pyrophosphate binding"/>
    <property type="evidence" value="ECO:0007669"/>
    <property type="project" value="UniProtKB-UniRule"/>
</dbReference>
<evidence type="ECO:0000256" key="7">
    <source>
        <dbReference type="HAMAP-Rule" id="MF_01659"/>
    </source>
</evidence>
<keyword evidence="5 7" id="KW-0786">Thiamine pyrophosphate</keyword>
<dbReference type="eggNOG" id="COG1165">
    <property type="taxonomic scope" value="Bacteria"/>
</dbReference>
<dbReference type="Gene3D" id="3.40.50.970">
    <property type="match status" value="2"/>
</dbReference>
<dbReference type="GO" id="GO:0009234">
    <property type="term" value="P:menaquinone biosynthetic process"/>
    <property type="evidence" value="ECO:0007669"/>
    <property type="project" value="UniProtKB-UniRule"/>
</dbReference>
<reference evidence="11 12" key="1">
    <citation type="submission" date="2014-06" db="EMBL/GenBank/DDBJ databases">
        <title>Whole Genome Sequences of Three Symbiotic Endozoicomonas Bacteria.</title>
        <authorList>
            <person name="Neave M.J."/>
            <person name="Apprill A."/>
            <person name="Voolstra C.R."/>
        </authorList>
    </citation>
    <scope>NUCLEOTIDE SEQUENCE [LARGE SCALE GENOMIC DNA]</scope>
    <source>
        <strain evidence="11 12">DSM 25634</strain>
    </source>
</reference>
<comment type="cofactor">
    <cofactor evidence="7">
        <name>thiamine diphosphate</name>
        <dbReference type="ChEBI" id="CHEBI:58937"/>
    </cofactor>
    <text evidence="7">Binds 1 thiamine pyrophosphate per subunit.</text>
</comment>
<dbReference type="InterPro" id="IPR004433">
    <property type="entry name" value="MenaQ_synth_MenD"/>
</dbReference>
<evidence type="ECO:0000256" key="3">
    <source>
        <dbReference type="ARBA" id="ARBA00022723"/>
    </source>
</evidence>
<comment type="catalytic activity">
    <reaction evidence="7">
        <text>isochorismate + 2-oxoglutarate + H(+) = 5-enolpyruvoyl-6-hydroxy-2-succinyl-cyclohex-3-ene-1-carboxylate + CO2</text>
        <dbReference type="Rhea" id="RHEA:25593"/>
        <dbReference type="ChEBI" id="CHEBI:15378"/>
        <dbReference type="ChEBI" id="CHEBI:16526"/>
        <dbReference type="ChEBI" id="CHEBI:16810"/>
        <dbReference type="ChEBI" id="CHEBI:29780"/>
        <dbReference type="ChEBI" id="CHEBI:58818"/>
        <dbReference type="EC" id="2.2.1.9"/>
    </reaction>
</comment>
<dbReference type="PIRSF" id="PIRSF004983">
    <property type="entry name" value="MenD"/>
    <property type="match status" value="1"/>
</dbReference>
<sequence>MTFPTRHPSLNFLWSALILEELSRLGVEHACIAPGSRSAPLTLMAAEHQKLEKHVHFDERGLGFFALGLAKSTRKPVAVITTSGTAVANLYPAVIEARQSGVPLIILTADRPPELIDCGANQAIEQQDIYAGYPGATLKLPTPDENIPPSWLLTSIDQAFARSCMQGLPMHVNCMFREPLYPQGREFDFSGYLSRLSLWCSAHAPHTVYDAQLNVSIEKSPVEWSEFANGKGVIIAGRIEERESAEAVAELARQLGWPLLADLQSQLHGHPDAIPHADLLLAGKAGKFLLSQADRIFQVGGHLVSKRLDKFVSAGEWQHYWMAGQEFRRMDTGHSQTYRLVAPVADCCRMLAGRSCVTDSEMAWKKQIEQLSQSVHSQVTELDSETGSLTERWLGANLTQMLPEGSSLFLGNSLPIRLLDMFSLFPTGQVYTNRGASGIDGLMATAAGCALGEKNVMVAVIGDLSFLHDLNSLQLLRQLKTPFVLLVINNDGGGIFNMLPVEDRPEAAQEYFVTPHGLNASQAAAMFGLCYHQPANRHELESLLKQAGQQSGASVIEVTTRPGQAAEQIKQAVSLLEMLS</sequence>
<dbReference type="UniPathway" id="UPA01057">
    <property type="reaction ID" value="UER00164"/>
</dbReference>
<dbReference type="AlphaFoldDB" id="A0A081NJP9"/>
<dbReference type="EMBL" id="JOKH01000001">
    <property type="protein sequence ID" value="KEQ18672.1"/>
    <property type="molecule type" value="Genomic_DNA"/>
</dbReference>
<organism evidence="11 12">
    <name type="scientific">Endozoicomonas numazuensis</name>
    <dbReference type="NCBI Taxonomy" id="1137799"/>
    <lineage>
        <taxon>Bacteria</taxon>
        <taxon>Pseudomonadati</taxon>
        <taxon>Pseudomonadota</taxon>
        <taxon>Gammaproteobacteria</taxon>
        <taxon>Oceanospirillales</taxon>
        <taxon>Endozoicomonadaceae</taxon>
        <taxon>Endozoicomonas</taxon>
    </lineage>
</organism>
<evidence type="ECO:0000256" key="4">
    <source>
        <dbReference type="ARBA" id="ARBA00022842"/>
    </source>
</evidence>
<dbReference type="UniPathway" id="UPA00079"/>
<keyword evidence="3 7" id="KW-0479">Metal-binding</keyword>
<dbReference type="CDD" id="cd07037">
    <property type="entry name" value="TPP_PYR_MenD"/>
    <property type="match status" value="1"/>
</dbReference>
<dbReference type="Proteomes" id="UP000028073">
    <property type="component" value="Unassembled WGS sequence"/>
</dbReference>
<evidence type="ECO:0000256" key="6">
    <source>
        <dbReference type="ARBA" id="ARBA00023211"/>
    </source>
</evidence>
<dbReference type="Pfam" id="PF02776">
    <property type="entry name" value="TPP_enzyme_N"/>
    <property type="match status" value="1"/>
</dbReference>
<dbReference type="InterPro" id="IPR029061">
    <property type="entry name" value="THDP-binding"/>
</dbReference>
<evidence type="ECO:0000256" key="5">
    <source>
        <dbReference type="ARBA" id="ARBA00023052"/>
    </source>
</evidence>
<dbReference type="GO" id="GO:0000287">
    <property type="term" value="F:magnesium ion binding"/>
    <property type="evidence" value="ECO:0007669"/>
    <property type="project" value="UniProtKB-UniRule"/>
</dbReference>
<evidence type="ECO:0000313" key="11">
    <source>
        <dbReference type="EMBL" id="KEQ18672.1"/>
    </source>
</evidence>